<dbReference type="RefSeq" id="WP_039611174.1">
    <property type="nucleotide sequence ID" value="NZ_JWIC01000008.1"/>
</dbReference>
<evidence type="ECO:0000256" key="1">
    <source>
        <dbReference type="SAM" id="SignalP"/>
    </source>
</evidence>
<evidence type="ECO:0000313" key="3">
    <source>
        <dbReference type="Proteomes" id="UP000031327"/>
    </source>
</evidence>
<dbReference type="Gene3D" id="2.40.70.10">
    <property type="entry name" value="Acid Proteases"/>
    <property type="match status" value="2"/>
</dbReference>
<name>A0A0C1Q7M8_9GAMM</name>
<organism evidence="2 3">
    <name type="scientific">Pseudoalteromonas luteoviolacea</name>
    <dbReference type="NCBI Taxonomy" id="43657"/>
    <lineage>
        <taxon>Bacteria</taxon>
        <taxon>Pseudomonadati</taxon>
        <taxon>Pseudomonadota</taxon>
        <taxon>Gammaproteobacteria</taxon>
        <taxon>Alteromonadales</taxon>
        <taxon>Pseudoalteromonadaceae</taxon>
        <taxon>Pseudoalteromonas</taxon>
    </lineage>
</organism>
<keyword evidence="1" id="KW-0732">Signal</keyword>
<sequence length="299" mass="33831">MKFITLVAGLLISPLSYAAVSPWLDFTYQNGLITIPVKVSNIDSYAVLDTGANTNAINENFVAKHNLKYNHTGNIEIEGAFETKRNKIYQKVPVSFFGIDTHLERLPSLDLSMPNNAVLFGQGFFKLFNTQIDYPNKRMRLLTHDHLNIKEYENIDFKLQKGFEQPIVKVTLEDKSMWMLLDTGFTGGMLIERRIAKSFGWLKKQNPKTYFAGANTTEKMENVKAQEVKFGPFTLSNVHVAFPAEGSKVNVSSQYRHTSSKIRGVRVSGIVGYDVFKHFVMTMDLKNGNLHVGVPEKKL</sequence>
<evidence type="ECO:0008006" key="4">
    <source>
        <dbReference type="Google" id="ProtNLM"/>
    </source>
</evidence>
<dbReference type="SUPFAM" id="SSF50630">
    <property type="entry name" value="Acid proteases"/>
    <property type="match status" value="1"/>
</dbReference>
<reference evidence="2 3" key="1">
    <citation type="submission" date="2014-12" db="EMBL/GenBank/DDBJ databases">
        <title>Draft Genome Sequence of Pseudoalteromonas luteoviolacea HI1.</title>
        <authorList>
            <person name="Asahina A.Y."/>
            <person name="Hadfield M.G."/>
        </authorList>
    </citation>
    <scope>NUCLEOTIDE SEQUENCE [LARGE SCALE GENOMIC DNA]</scope>
    <source>
        <strain evidence="2 3">HI1</strain>
    </source>
</reference>
<dbReference type="AlphaFoldDB" id="A0A0C1Q7M8"/>
<dbReference type="Proteomes" id="UP000031327">
    <property type="component" value="Unassembled WGS sequence"/>
</dbReference>
<dbReference type="Pfam" id="PF13650">
    <property type="entry name" value="Asp_protease_2"/>
    <property type="match status" value="1"/>
</dbReference>
<feature type="chain" id="PRO_5002137073" description="Signal protein PDZ" evidence="1">
    <location>
        <begin position="19"/>
        <end position="299"/>
    </location>
</feature>
<evidence type="ECO:0000313" key="2">
    <source>
        <dbReference type="EMBL" id="KID55520.1"/>
    </source>
</evidence>
<gene>
    <name evidence="2" type="ORF">JF50_20140</name>
</gene>
<dbReference type="InterPro" id="IPR021109">
    <property type="entry name" value="Peptidase_aspartic_dom_sf"/>
</dbReference>
<proteinExistence type="predicted"/>
<dbReference type="EMBL" id="JWIC01000008">
    <property type="protein sequence ID" value="KID55520.1"/>
    <property type="molecule type" value="Genomic_DNA"/>
</dbReference>
<comment type="caution">
    <text evidence="2">The sequence shown here is derived from an EMBL/GenBank/DDBJ whole genome shotgun (WGS) entry which is preliminary data.</text>
</comment>
<accession>A0A0C1Q7M8</accession>
<feature type="signal peptide" evidence="1">
    <location>
        <begin position="1"/>
        <end position="18"/>
    </location>
</feature>
<protein>
    <recommendedName>
        <fullName evidence="4">Signal protein PDZ</fullName>
    </recommendedName>
</protein>
<dbReference type="OrthoDB" id="3521766at2"/>